<dbReference type="PANTHER" id="PTHR33495:SF2">
    <property type="entry name" value="ANTI-SIGMA FACTOR ANTAGONIST TM_1081-RELATED"/>
    <property type="match status" value="1"/>
</dbReference>
<dbReference type="OrthoDB" id="4571296at2"/>
<dbReference type="Gene3D" id="3.30.750.24">
    <property type="entry name" value="STAS domain"/>
    <property type="match status" value="1"/>
</dbReference>
<dbReference type="KEGG" id="nyu:D7D52_32230"/>
<dbReference type="NCBIfam" id="TIGR00377">
    <property type="entry name" value="ant_ant_sig"/>
    <property type="match status" value="1"/>
</dbReference>
<dbReference type="PANTHER" id="PTHR33495">
    <property type="entry name" value="ANTI-SIGMA FACTOR ANTAGONIST TM_1081-RELATED-RELATED"/>
    <property type="match status" value="1"/>
</dbReference>
<dbReference type="EMBL" id="CP032568">
    <property type="protein sequence ID" value="AYF77710.1"/>
    <property type="molecule type" value="Genomic_DNA"/>
</dbReference>
<evidence type="ECO:0000313" key="4">
    <source>
        <dbReference type="EMBL" id="AYF77710.1"/>
    </source>
</evidence>
<dbReference type="GO" id="GO:0043856">
    <property type="term" value="F:anti-sigma factor antagonist activity"/>
    <property type="evidence" value="ECO:0007669"/>
    <property type="project" value="InterPro"/>
</dbReference>
<reference evidence="4 5" key="1">
    <citation type="submission" date="2018-09" db="EMBL/GenBank/DDBJ databases">
        <title>Nocardia yunnanensis sp. nov., an actinomycete isolated from a soil sample.</title>
        <authorList>
            <person name="Zhang J."/>
        </authorList>
    </citation>
    <scope>NUCLEOTIDE SEQUENCE [LARGE SCALE GENOMIC DNA]</scope>
    <source>
        <strain evidence="4 5">CFHS0054</strain>
    </source>
</reference>
<sequence>MVEKAVGRLRIERESARSAMVVRVGGALDLDSVEGLARELEAAVTSAVRQSIPVLAVDLEDVTYFGSAGLNAVLLCHERGSAAGISVRVVAANPWVVRPLEVTGLDTILRLHESLADALRSGDADPRP</sequence>
<dbReference type="InterPro" id="IPR002645">
    <property type="entry name" value="STAS_dom"/>
</dbReference>
<dbReference type="Proteomes" id="UP000267164">
    <property type="component" value="Chromosome"/>
</dbReference>
<proteinExistence type="inferred from homology"/>
<comment type="similarity">
    <text evidence="1 2">Belongs to the anti-sigma-factor antagonist family.</text>
</comment>
<dbReference type="InterPro" id="IPR003658">
    <property type="entry name" value="Anti-sigma_ant"/>
</dbReference>
<accession>A0A386ZK74</accession>
<organism evidence="4 5">
    <name type="scientific">Nocardia yunnanensis</name>
    <dbReference type="NCBI Taxonomy" id="2382165"/>
    <lineage>
        <taxon>Bacteria</taxon>
        <taxon>Bacillati</taxon>
        <taxon>Actinomycetota</taxon>
        <taxon>Actinomycetes</taxon>
        <taxon>Mycobacteriales</taxon>
        <taxon>Nocardiaceae</taxon>
        <taxon>Nocardia</taxon>
    </lineage>
</organism>
<evidence type="ECO:0000259" key="3">
    <source>
        <dbReference type="PROSITE" id="PS50801"/>
    </source>
</evidence>
<evidence type="ECO:0000313" key="5">
    <source>
        <dbReference type="Proteomes" id="UP000267164"/>
    </source>
</evidence>
<dbReference type="AlphaFoldDB" id="A0A386ZK74"/>
<evidence type="ECO:0000256" key="2">
    <source>
        <dbReference type="RuleBase" id="RU003749"/>
    </source>
</evidence>
<dbReference type="Pfam" id="PF01740">
    <property type="entry name" value="STAS"/>
    <property type="match status" value="1"/>
</dbReference>
<dbReference type="SUPFAM" id="SSF52091">
    <property type="entry name" value="SpoIIaa-like"/>
    <property type="match status" value="1"/>
</dbReference>
<dbReference type="InterPro" id="IPR036513">
    <property type="entry name" value="STAS_dom_sf"/>
</dbReference>
<feature type="domain" description="STAS" evidence="3">
    <location>
        <begin position="9"/>
        <end position="122"/>
    </location>
</feature>
<name>A0A386ZK74_9NOCA</name>
<dbReference type="PROSITE" id="PS50801">
    <property type="entry name" value="STAS"/>
    <property type="match status" value="1"/>
</dbReference>
<keyword evidence="5" id="KW-1185">Reference proteome</keyword>
<evidence type="ECO:0000256" key="1">
    <source>
        <dbReference type="ARBA" id="ARBA00009013"/>
    </source>
</evidence>
<protein>
    <recommendedName>
        <fullName evidence="2">Anti-sigma factor antagonist</fullName>
    </recommendedName>
</protein>
<gene>
    <name evidence="4" type="ORF">D7D52_32230</name>
</gene>
<dbReference type="CDD" id="cd07043">
    <property type="entry name" value="STAS_anti-anti-sigma_factors"/>
    <property type="match status" value="1"/>
</dbReference>